<protein>
    <submittedName>
        <fullName evidence="3">Uncharacterized protein</fullName>
    </submittedName>
</protein>
<evidence type="ECO:0000256" key="2">
    <source>
        <dbReference type="SAM" id="Phobius"/>
    </source>
</evidence>
<feature type="region of interest" description="Disordered" evidence="1">
    <location>
        <begin position="34"/>
        <end position="78"/>
    </location>
</feature>
<accession>A0A3B0XIA2</accession>
<evidence type="ECO:0000256" key="1">
    <source>
        <dbReference type="SAM" id="MobiDB-lite"/>
    </source>
</evidence>
<keyword evidence="2" id="KW-0812">Transmembrane</keyword>
<feature type="compositionally biased region" description="Polar residues" evidence="1">
    <location>
        <begin position="40"/>
        <end position="78"/>
    </location>
</feature>
<dbReference type="AlphaFoldDB" id="A0A3B0XIA2"/>
<name>A0A3B0XIA2_9ZZZZ</name>
<proteinExistence type="predicted"/>
<dbReference type="EMBL" id="UOFG01000193">
    <property type="protein sequence ID" value="VAW63132.1"/>
    <property type="molecule type" value="Genomic_DNA"/>
</dbReference>
<evidence type="ECO:0000313" key="3">
    <source>
        <dbReference type="EMBL" id="VAW63132.1"/>
    </source>
</evidence>
<keyword evidence="2" id="KW-0472">Membrane</keyword>
<sequence>MHNTIKVAWIGFAGVVTAGVIVAVVTLLANKGKKADDRQGNNITIQTTEGTHSPAISNVNGPVTSGNENNAVKPANSE</sequence>
<feature type="transmembrane region" description="Helical" evidence="2">
    <location>
        <begin position="6"/>
        <end position="29"/>
    </location>
</feature>
<keyword evidence="2" id="KW-1133">Transmembrane helix</keyword>
<organism evidence="3">
    <name type="scientific">hydrothermal vent metagenome</name>
    <dbReference type="NCBI Taxonomy" id="652676"/>
    <lineage>
        <taxon>unclassified sequences</taxon>
        <taxon>metagenomes</taxon>
        <taxon>ecological metagenomes</taxon>
    </lineage>
</organism>
<reference evidence="3" key="1">
    <citation type="submission" date="2018-06" db="EMBL/GenBank/DDBJ databases">
        <authorList>
            <person name="Zhirakovskaya E."/>
        </authorList>
    </citation>
    <scope>NUCLEOTIDE SEQUENCE</scope>
</reference>
<gene>
    <name evidence="3" type="ORF">MNBD_GAMMA11-3037</name>
</gene>